<protein>
    <submittedName>
        <fullName evidence="3">Uncharacterized protein</fullName>
    </submittedName>
</protein>
<sequence>MKSLISSLVVILGCQTAIAQEAAKPTPPETAPVAASAETTEKPEKKETEFTRPLFFSVVDQELKIKNPVVEYDLKKSKGKQLDIGGLVFDSQSLAAKVENNTLNLTWNHELVPGGEVSVISQQGKELWKQPVKGTGTWSSAAINESKGPQWKDGERFRFCLRAEAGKGYSSICSQWYGVEIKDGNVQIGVTKSEASPRVIFQNEEKKLQGAEEVAVGTPVQFLATLDSDATYEFVSEPVAPVIRDMIESEKKAGDVTLTGDMPRPLKLESENIVGEDYGAVTKMLGFESTIGARADMWQADVNQKNARLVLPGKSGGVFVYNLEITEPPRQKDRRFISTRALKGTYLSKDQMPVRDMEDNVTVWNFETPQKFAMNTATLDVPGEKATHKSYLEIYRAGAGEASLRLTGVVTSDSDYVVLGEGHVSWWFNDLFGWQNYWLSKQRWGVSAKYFTSLTNLPASTAGGNSEDVKLAVMDADLRYRFTPGLWEKDETLGLIVAYEAMTLGDSNVPKIGAGLFWARSMPRAIDYWFSKIPFMNYPKWVDMEFIKYLSSTDSDITLGDDYVLNFHGKVLWTPRFFGEAGFGLKNYYYEKNSDGSGAKLTTFYGTVGLGVNF</sequence>
<gene>
    <name evidence="3" type="ORF">B9G79_15850</name>
</gene>
<feature type="signal peptide" evidence="2">
    <location>
        <begin position="1"/>
        <end position="19"/>
    </location>
</feature>
<dbReference type="RefSeq" id="WP_088566357.1">
    <property type="nucleotide sequence ID" value="NZ_CP020946.1"/>
</dbReference>
<evidence type="ECO:0000256" key="1">
    <source>
        <dbReference type="SAM" id="MobiDB-lite"/>
    </source>
</evidence>
<keyword evidence="2" id="KW-0732">Signal</keyword>
<proteinExistence type="predicted"/>
<feature type="chain" id="PRO_5012306213" evidence="2">
    <location>
        <begin position="20"/>
        <end position="614"/>
    </location>
</feature>
<dbReference type="AlphaFoldDB" id="A0A1Z3NBW7"/>
<accession>A0A1Z3NBW7</accession>
<dbReference type="EMBL" id="CP020946">
    <property type="protein sequence ID" value="ASD64935.1"/>
    <property type="molecule type" value="Genomic_DNA"/>
</dbReference>
<feature type="region of interest" description="Disordered" evidence="1">
    <location>
        <begin position="21"/>
        <end position="48"/>
    </location>
</feature>
<evidence type="ECO:0000256" key="2">
    <source>
        <dbReference type="SAM" id="SignalP"/>
    </source>
</evidence>
<evidence type="ECO:0000313" key="4">
    <source>
        <dbReference type="Proteomes" id="UP000197003"/>
    </source>
</evidence>
<name>A0A1Z3NBW7_BDEBC</name>
<dbReference type="Proteomes" id="UP000197003">
    <property type="component" value="Chromosome"/>
</dbReference>
<dbReference type="OrthoDB" id="5287362at2"/>
<evidence type="ECO:0000313" key="3">
    <source>
        <dbReference type="EMBL" id="ASD64935.1"/>
    </source>
</evidence>
<feature type="compositionally biased region" description="Basic and acidic residues" evidence="1">
    <location>
        <begin position="39"/>
        <end position="48"/>
    </location>
</feature>
<organism evidence="3 4">
    <name type="scientific">Bdellovibrio bacteriovorus</name>
    <dbReference type="NCBI Taxonomy" id="959"/>
    <lineage>
        <taxon>Bacteria</taxon>
        <taxon>Pseudomonadati</taxon>
        <taxon>Bdellovibrionota</taxon>
        <taxon>Bdellovibrionia</taxon>
        <taxon>Bdellovibrionales</taxon>
        <taxon>Pseudobdellovibrionaceae</taxon>
        <taxon>Bdellovibrio</taxon>
    </lineage>
</organism>
<reference evidence="3 4" key="1">
    <citation type="submission" date="2017-04" db="EMBL/GenBank/DDBJ databases">
        <title>Whole genome sequence of Bdellovibrio bacteriovorus strain SSB218315.</title>
        <authorList>
            <person name="Oyedara O."/>
            <person name="Rodriguez-Perez M.A."/>
        </authorList>
    </citation>
    <scope>NUCLEOTIDE SEQUENCE [LARGE SCALE GENOMIC DNA]</scope>
    <source>
        <strain evidence="3 4">SSB218315</strain>
    </source>
</reference>